<sequence length="99" mass="10724">MASLTSFRIIIAQETGPWPRLAGIGEGGWPERVPLATYKTRVAHRIALQGEADNSLFGGECLLCNFDDEGSAWKRPSPQLCFGLGTSIIIMDNCPALSM</sequence>
<dbReference type="Proteomes" id="UP000308600">
    <property type="component" value="Unassembled WGS sequence"/>
</dbReference>
<dbReference type="EMBL" id="ML208277">
    <property type="protein sequence ID" value="TFK73298.1"/>
    <property type="molecule type" value="Genomic_DNA"/>
</dbReference>
<gene>
    <name evidence="1" type="ORF">BDN72DRAFT_834992</name>
</gene>
<reference evidence="1 2" key="1">
    <citation type="journal article" date="2019" name="Nat. Ecol. Evol.">
        <title>Megaphylogeny resolves global patterns of mushroom evolution.</title>
        <authorList>
            <person name="Varga T."/>
            <person name="Krizsan K."/>
            <person name="Foldi C."/>
            <person name="Dima B."/>
            <person name="Sanchez-Garcia M."/>
            <person name="Sanchez-Ramirez S."/>
            <person name="Szollosi G.J."/>
            <person name="Szarkandi J.G."/>
            <person name="Papp V."/>
            <person name="Albert L."/>
            <person name="Andreopoulos W."/>
            <person name="Angelini C."/>
            <person name="Antonin V."/>
            <person name="Barry K.W."/>
            <person name="Bougher N.L."/>
            <person name="Buchanan P."/>
            <person name="Buyck B."/>
            <person name="Bense V."/>
            <person name="Catcheside P."/>
            <person name="Chovatia M."/>
            <person name="Cooper J."/>
            <person name="Damon W."/>
            <person name="Desjardin D."/>
            <person name="Finy P."/>
            <person name="Geml J."/>
            <person name="Haridas S."/>
            <person name="Hughes K."/>
            <person name="Justo A."/>
            <person name="Karasinski D."/>
            <person name="Kautmanova I."/>
            <person name="Kiss B."/>
            <person name="Kocsube S."/>
            <person name="Kotiranta H."/>
            <person name="LaButti K.M."/>
            <person name="Lechner B.E."/>
            <person name="Liimatainen K."/>
            <person name="Lipzen A."/>
            <person name="Lukacs Z."/>
            <person name="Mihaltcheva S."/>
            <person name="Morgado L.N."/>
            <person name="Niskanen T."/>
            <person name="Noordeloos M.E."/>
            <person name="Ohm R.A."/>
            <person name="Ortiz-Santana B."/>
            <person name="Ovrebo C."/>
            <person name="Racz N."/>
            <person name="Riley R."/>
            <person name="Savchenko A."/>
            <person name="Shiryaev A."/>
            <person name="Soop K."/>
            <person name="Spirin V."/>
            <person name="Szebenyi C."/>
            <person name="Tomsovsky M."/>
            <person name="Tulloss R.E."/>
            <person name="Uehling J."/>
            <person name="Grigoriev I.V."/>
            <person name="Vagvolgyi C."/>
            <person name="Papp T."/>
            <person name="Martin F.M."/>
            <person name="Miettinen O."/>
            <person name="Hibbett D.S."/>
            <person name="Nagy L.G."/>
        </authorList>
    </citation>
    <scope>NUCLEOTIDE SEQUENCE [LARGE SCALE GENOMIC DNA]</scope>
    <source>
        <strain evidence="1 2">NL-1719</strain>
    </source>
</reference>
<organism evidence="1 2">
    <name type="scientific">Pluteus cervinus</name>
    <dbReference type="NCBI Taxonomy" id="181527"/>
    <lineage>
        <taxon>Eukaryota</taxon>
        <taxon>Fungi</taxon>
        <taxon>Dikarya</taxon>
        <taxon>Basidiomycota</taxon>
        <taxon>Agaricomycotina</taxon>
        <taxon>Agaricomycetes</taxon>
        <taxon>Agaricomycetidae</taxon>
        <taxon>Agaricales</taxon>
        <taxon>Pluteineae</taxon>
        <taxon>Pluteaceae</taxon>
        <taxon>Pluteus</taxon>
    </lineage>
</organism>
<accession>A0ACD3B4N6</accession>
<evidence type="ECO:0000313" key="2">
    <source>
        <dbReference type="Proteomes" id="UP000308600"/>
    </source>
</evidence>
<evidence type="ECO:0000313" key="1">
    <source>
        <dbReference type="EMBL" id="TFK73298.1"/>
    </source>
</evidence>
<proteinExistence type="predicted"/>
<protein>
    <submittedName>
        <fullName evidence="1">Uncharacterized protein</fullName>
    </submittedName>
</protein>
<keyword evidence="2" id="KW-1185">Reference proteome</keyword>
<name>A0ACD3B4N6_9AGAR</name>